<feature type="active site" evidence="10">
    <location>
        <position position="141"/>
    </location>
</feature>
<keyword evidence="6" id="KW-0645">Protease</keyword>
<dbReference type="FunFam" id="3.40.630.20:FF:000001">
    <property type="entry name" value="Pyrrolidone-carboxylate peptidase"/>
    <property type="match status" value="1"/>
</dbReference>
<keyword evidence="12" id="KW-1185">Reference proteome</keyword>
<comment type="catalytic activity">
    <reaction evidence="1 9">
        <text>Release of an N-terminal pyroglutamyl group from a polypeptide, the second amino acid generally not being Pro.</text>
        <dbReference type="EC" id="3.4.19.3"/>
    </reaction>
</comment>
<evidence type="ECO:0000313" key="11">
    <source>
        <dbReference type="EMBL" id="MXQ72407.1"/>
    </source>
</evidence>
<evidence type="ECO:0000313" key="12">
    <source>
        <dbReference type="Proteomes" id="UP000434036"/>
    </source>
</evidence>
<keyword evidence="8" id="KW-0788">Thiol protease</keyword>
<dbReference type="EMBL" id="WUUQ01000001">
    <property type="protein sequence ID" value="MXQ72407.1"/>
    <property type="molecule type" value="Genomic_DNA"/>
</dbReference>
<evidence type="ECO:0000256" key="10">
    <source>
        <dbReference type="PROSITE-ProRule" id="PRU10077"/>
    </source>
</evidence>
<comment type="caution">
    <text evidence="11">The sequence shown here is derived from an EMBL/GenBank/DDBJ whole genome shotgun (WGS) entry which is preliminary data.</text>
</comment>
<dbReference type="AlphaFoldDB" id="A0A6N8U986"/>
<name>A0A6N8U986_9FIRM</name>
<dbReference type="NCBIfam" id="NF009676">
    <property type="entry name" value="PRK13197.1"/>
    <property type="match status" value="1"/>
</dbReference>
<organism evidence="11 12">
    <name type="scientific">Copranaerobaculum intestinale</name>
    <dbReference type="NCBI Taxonomy" id="2692629"/>
    <lineage>
        <taxon>Bacteria</taxon>
        <taxon>Bacillati</taxon>
        <taxon>Bacillota</taxon>
        <taxon>Erysipelotrichia</taxon>
        <taxon>Erysipelotrichales</taxon>
        <taxon>Erysipelotrichaceae</taxon>
        <taxon>Copranaerobaculum</taxon>
    </lineage>
</organism>
<dbReference type="InterPro" id="IPR029762">
    <property type="entry name" value="PGP-I_bact-type"/>
</dbReference>
<keyword evidence="5" id="KW-0963">Cytoplasm</keyword>
<sequence length="211" mass="23202">MKVLVTGFEPFGNDVINASQEAVQQLPDRIEEMEIIKKIIPTAKRAAMNQIEQLVFQYRPDVVLSIGQAAGRNAITVERVGINIDDYRIPDNMQEQPIDQPIAVNGPDAYLCRLPIKRMVQAIRSEHLPADISNTAGTFVCNHVCYATAHLLKESGLSAKSGFLHVPLLESQAKPGQPSMTLTDIVRGLIAAIASLRVLDEDVKQTEGTFQ</sequence>
<dbReference type="Gene3D" id="3.40.630.20">
    <property type="entry name" value="Peptidase C15, pyroglutamyl peptidase I-like"/>
    <property type="match status" value="1"/>
</dbReference>
<feature type="active site" evidence="9">
    <location>
        <position position="78"/>
    </location>
</feature>
<dbReference type="PIRSF" id="PIRSF015592">
    <property type="entry name" value="Prld-crbxl_pptds"/>
    <property type="match status" value="1"/>
</dbReference>
<dbReference type="Proteomes" id="UP000434036">
    <property type="component" value="Unassembled WGS sequence"/>
</dbReference>
<comment type="subcellular location">
    <subcellularLocation>
        <location evidence="3">Cytoplasm</location>
    </subcellularLocation>
</comment>
<dbReference type="Pfam" id="PF01470">
    <property type="entry name" value="Peptidase_C15"/>
    <property type="match status" value="1"/>
</dbReference>
<proteinExistence type="inferred from homology"/>
<dbReference type="CDD" id="cd00501">
    <property type="entry name" value="Peptidase_C15"/>
    <property type="match status" value="1"/>
</dbReference>
<evidence type="ECO:0000256" key="9">
    <source>
        <dbReference type="PROSITE-ProRule" id="PRU10076"/>
    </source>
</evidence>
<dbReference type="PANTHER" id="PTHR23402">
    <property type="entry name" value="PROTEASE FAMILY C15 PYROGLUTAMYL-PEPTIDASE I-RELATED"/>
    <property type="match status" value="1"/>
</dbReference>
<comment type="similarity">
    <text evidence="4">Belongs to the peptidase C15 family.</text>
</comment>
<evidence type="ECO:0000256" key="4">
    <source>
        <dbReference type="ARBA" id="ARBA00006641"/>
    </source>
</evidence>
<dbReference type="PANTHER" id="PTHR23402:SF1">
    <property type="entry name" value="PYROGLUTAMYL-PEPTIDASE I"/>
    <property type="match status" value="1"/>
</dbReference>
<evidence type="ECO:0000256" key="2">
    <source>
        <dbReference type="ARBA" id="ARBA00002280"/>
    </source>
</evidence>
<dbReference type="InterPro" id="IPR000816">
    <property type="entry name" value="Peptidase_C15"/>
</dbReference>
<evidence type="ECO:0000256" key="7">
    <source>
        <dbReference type="ARBA" id="ARBA00022801"/>
    </source>
</evidence>
<reference evidence="11 12" key="2">
    <citation type="submission" date="2020-01" db="EMBL/GenBank/DDBJ databases">
        <title>Clostridiaceae sp. nov. isolated from the gut of human by culturomics.</title>
        <authorList>
            <person name="Chang Y."/>
        </authorList>
    </citation>
    <scope>NUCLEOTIDE SEQUENCE [LARGE SCALE GENOMIC DNA]</scope>
    <source>
        <strain evidence="11 12">DONG20-135</strain>
    </source>
</reference>
<dbReference type="GO" id="GO:0005829">
    <property type="term" value="C:cytosol"/>
    <property type="evidence" value="ECO:0007669"/>
    <property type="project" value="InterPro"/>
</dbReference>
<dbReference type="InterPro" id="IPR016125">
    <property type="entry name" value="Peptidase_C15-like"/>
</dbReference>
<evidence type="ECO:0000256" key="6">
    <source>
        <dbReference type="ARBA" id="ARBA00022670"/>
    </source>
</evidence>
<dbReference type="PRINTS" id="PR00706">
    <property type="entry name" value="PYROGLUPTASE"/>
</dbReference>
<dbReference type="GO" id="GO:0016920">
    <property type="term" value="F:pyroglutamyl-peptidase activity"/>
    <property type="evidence" value="ECO:0007669"/>
    <property type="project" value="UniProtKB-EC"/>
</dbReference>
<gene>
    <name evidence="11" type="primary">pcp</name>
    <name evidence="11" type="ORF">GSF08_00435</name>
</gene>
<dbReference type="InterPro" id="IPR036440">
    <property type="entry name" value="Peptidase_C15-like_sf"/>
</dbReference>
<accession>A0A6N8U986</accession>
<evidence type="ECO:0000256" key="1">
    <source>
        <dbReference type="ARBA" id="ARBA00001770"/>
    </source>
</evidence>
<keyword evidence="7 11" id="KW-0378">Hydrolase</keyword>
<dbReference type="PROSITE" id="PS01333">
    <property type="entry name" value="PYRASE_GLU"/>
    <property type="match status" value="1"/>
</dbReference>
<dbReference type="EC" id="3.4.19.3" evidence="9"/>
<dbReference type="InterPro" id="IPR033694">
    <property type="entry name" value="PGPEP1_Cys_AS"/>
</dbReference>
<dbReference type="GO" id="GO:0006508">
    <property type="term" value="P:proteolysis"/>
    <property type="evidence" value="ECO:0007669"/>
    <property type="project" value="UniProtKB-KW"/>
</dbReference>
<dbReference type="SUPFAM" id="SSF53182">
    <property type="entry name" value="Pyrrolidone carboxyl peptidase (pyroglutamate aminopeptidase)"/>
    <property type="match status" value="1"/>
</dbReference>
<evidence type="ECO:0000256" key="8">
    <source>
        <dbReference type="ARBA" id="ARBA00022807"/>
    </source>
</evidence>
<comment type="function">
    <text evidence="2">Removes 5-oxoproline from various penultimate amino acid residues except L-proline.</text>
</comment>
<dbReference type="InterPro" id="IPR033693">
    <property type="entry name" value="PGPEP1_Glu_AS"/>
</dbReference>
<protein>
    <recommendedName>
        <fullName evidence="9">Pyroglutamyl-peptidase I</fullName>
        <ecNumber evidence="9">3.4.19.3</ecNumber>
    </recommendedName>
</protein>
<dbReference type="NCBIfam" id="TIGR00504">
    <property type="entry name" value="pyro_pdase"/>
    <property type="match status" value="1"/>
</dbReference>
<evidence type="ECO:0000256" key="5">
    <source>
        <dbReference type="ARBA" id="ARBA00022490"/>
    </source>
</evidence>
<evidence type="ECO:0000256" key="3">
    <source>
        <dbReference type="ARBA" id="ARBA00004496"/>
    </source>
</evidence>
<dbReference type="PROSITE" id="PS01334">
    <property type="entry name" value="PYRASE_CYS"/>
    <property type="match status" value="1"/>
</dbReference>
<reference evidence="11 12" key="1">
    <citation type="submission" date="2019-12" db="EMBL/GenBank/DDBJ databases">
        <authorList>
            <person name="Yang R."/>
        </authorList>
    </citation>
    <scope>NUCLEOTIDE SEQUENCE [LARGE SCALE GENOMIC DNA]</scope>
    <source>
        <strain evidence="11 12">DONG20-135</strain>
    </source>
</reference>
<dbReference type="RefSeq" id="WP_160623907.1">
    <property type="nucleotide sequence ID" value="NZ_WUUQ01000001.1"/>
</dbReference>